<protein>
    <submittedName>
        <fullName evidence="1">Uncharacterized protein</fullName>
    </submittedName>
</protein>
<proteinExistence type="predicted"/>
<organism evidence="1 2">
    <name type="scientific">Amborella trichopoda</name>
    <dbReference type="NCBI Taxonomy" id="13333"/>
    <lineage>
        <taxon>Eukaryota</taxon>
        <taxon>Viridiplantae</taxon>
        <taxon>Streptophyta</taxon>
        <taxon>Embryophyta</taxon>
        <taxon>Tracheophyta</taxon>
        <taxon>Spermatophyta</taxon>
        <taxon>Magnoliopsida</taxon>
        <taxon>Amborellales</taxon>
        <taxon>Amborellaceae</taxon>
        <taxon>Amborella</taxon>
    </lineage>
</organism>
<evidence type="ECO:0000313" key="1">
    <source>
        <dbReference type="EMBL" id="ERN08041.1"/>
    </source>
</evidence>
<dbReference type="AlphaFoldDB" id="W1PK56"/>
<keyword evidence="2" id="KW-1185">Reference proteome</keyword>
<name>W1PK56_AMBTC</name>
<dbReference type="Gramene" id="ERN08041">
    <property type="protein sequence ID" value="ERN08041"/>
    <property type="gene ID" value="AMTR_s00012p00262070"/>
</dbReference>
<gene>
    <name evidence="1" type="ORF">AMTR_s00012p00262070</name>
</gene>
<sequence length="182" mass="19155">MSVRTCHDDGYGLTCQLVTSITSARSFPMKILGPTAIGNGVGGIGSAARHLDPIAAQKWIPLWLGYGGSGLGSIGNGVGAIASGARPLVPWVASTMILVLLVHCCRSLGRALVPVEPLDALGLTLSNRGLVEARFTKKGYWWAEWFKNDRVVCLGYFDLSITFPSEIGVSTLGCGAFANFGV</sequence>
<dbReference type="EMBL" id="KI393609">
    <property type="protein sequence ID" value="ERN08041.1"/>
    <property type="molecule type" value="Genomic_DNA"/>
</dbReference>
<dbReference type="HOGENOM" id="CLU_1483936_0_0_1"/>
<reference evidence="2" key="1">
    <citation type="journal article" date="2013" name="Science">
        <title>The Amborella genome and the evolution of flowering plants.</title>
        <authorList>
            <consortium name="Amborella Genome Project"/>
        </authorList>
    </citation>
    <scope>NUCLEOTIDE SEQUENCE [LARGE SCALE GENOMIC DNA]</scope>
</reference>
<evidence type="ECO:0000313" key="2">
    <source>
        <dbReference type="Proteomes" id="UP000017836"/>
    </source>
</evidence>
<dbReference type="Proteomes" id="UP000017836">
    <property type="component" value="Unassembled WGS sequence"/>
</dbReference>
<accession>W1PK56</accession>